<feature type="region of interest" description="Disordered" evidence="1">
    <location>
        <begin position="108"/>
        <end position="132"/>
    </location>
</feature>
<dbReference type="Proteomes" id="UP000002748">
    <property type="component" value="Unassembled WGS sequence"/>
</dbReference>
<comment type="caution">
    <text evidence="2">The sequence shown here is derived from an EMBL/GenBank/DDBJ whole genome shotgun (WGS) entry which is preliminary data.</text>
</comment>
<feature type="region of interest" description="Disordered" evidence="1">
    <location>
        <begin position="862"/>
        <end position="938"/>
    </location>
</feature>
<dbReference type="AlphaFoldDB" id="J8TYC9"/>
<evidence type="ECO:0000313" key="2">
    <source>
        <dbReference type="EMBL" id="EJT53087.1"/>
    </source>
</evidence>
<feature type="compositionally biased region" description="Low complexity" evidence="1">
    <location>
        <begin position="696"/>
        <end position="710"/>
    </location>
</feature>
<feature type="compositionally biased region" description="Basic and acidic residues" evidence="1">
    <location>
        <begin position="928"/>
        <end position="938"/>
    </location>
</feature>
<gene>
    <name evidence="2" type="ORF">A1Q1_00094</name>
</gene>
<evidence type="ECO:0000256" key="1">
    <source>
        <dbReference type="SAM" id="MobiDB-lite"/>
    </source>
</evidence>
<dbReference type="EMBL" id="ALBS01000009">
    <property type="protein sequence ID" value="EJT53087.1"/>
    <property type="molecule type" value="Genomic_DNA"/>
</dbReference>
<dbReference type="VEuPathDB" id="FungiDB:A1Q1_00094"/>
<name>J8TYC9_TRIAS</name>
<dbReference type="RefSeq" id="XP_014184410.1">
    <property type="nucleotide sequence ID" value="XM_014328935.1"/>
</dbReference>
<proteinExistence type="predicted"/>
<feature type="compositionally biased region" description="Gly residues" evidence="1">
    <location>
        <begin position="659"/>
        <end position="673"/>
    </location>
</feature>
<dbReference type="KEGG" id="tasa:A1Q1_00094"/>
<feature type="region of interest" description="Disordered" evidence="1">
    <location>
        <begin position="443"/>
        <end position="466"/>
    </location>
</feature>
<reference evidence="2 3" key="1">
    <citation type="journal article" date="2012" name="Eukaryot. Cell">
        <title>Draft genome sequence of CBS 2479, the standard type strain of Trichosporon asahii.</title>
        <authorList>
            <person name="Yang R.Y."/>
            <person name="Li H.T."/>
            <person name="Zhu H."/>
            <person name="Zhou G.P."/>
            <person name="Wang M."/>
            <person name="Wang L."/>
        </authorList>
    </citation>
    <scope>NUCLEOTIDE SEQUENCE [LARGE SCALE GENOMIC DNA]</scope>
    <source>
        <strain evidence="3">ATCC 90039 / CBS 2479 / JCM 2466 / KCTC 7840 / NCYC 2677 / UAMH 7654</strain>
    </source>
</reference>
<feature type="compositionally biased region" description="Low complexity" evidence="1">
    <location>
        <begin position="113"/>
        <end position="129"/>
    </location>
</feature>
<accession>J8TYC9</accession>
<dbReference type="GeneID" id="25983608"/>
<feature type="region of interest" description="Disordered" evidence="1">
    <location>
        <begin position="653"/>
        <end position="714"/>
    </location>
</feature>
<dbReference type="HOGENOM" id="CLU_312647_0_0_1"/>
<feature type="region of interest" description="Disordered" evidence="1">
    <location>
        <begin position="757"/>
        <end position="778"/>
    </location>
</feature>
<organism evidence="2 3">
    <name type="scientific">Trichosporon asahii var. asahii (strain ATCC 90039 / CBS 2479 / JCM 2466 / KCTC 7840 / NBRC 103889/ NCYC 2677 / UAMH 7654)</name>
    <name type="common">Yeast</name>
    <dbReference type="NCBI Taxonomy" id="1186058"/>
    <lineage>
        <taxon>Eukaryota</taxon>
        <taxon>Fungi</taxon>
        <taxon>Dikarya</taxon>
        <taxon>Basidiomycota</taxon>
        <taxon>Agaricomycotina</taxon>
        <taxon>Tremellomycetes</taxon>
        <taxon>Trichosporonales</taxon>
        <taxon>Trichosporonaceae</taxon>
        <taxon>Trichosporon</taxon>
    </lineage>
</organism>
<sequence length="938" mass="101496">MDPTPFIDTIMVETDSDLDNLLLAHRSAFTLEGRSLDGLQANLTRHRQQRHQEPHLRCRLFTLTEGLESPRSPFVVMAEPCLRDIRLMNGKGWDETAMGATMEEVLARKRQGSVKSGSTSSSRTAQSTQERPRKSGFIFPDFALLMDCPCGDPTCPFTDCLASAEVKALQHIEDHRRICERVKLAVSLWNARQTLDGDVLLRRSVDIPPFKGTYETTVNGAIKGIHEINKLADPRLLSAIDGYEVPLATGLHVTPNPVASPAGRPLQWSTYYPPHILNLDNIVRQAAADRQARVALAQELGYALSLVEVSNGRRHAVIVGTGFTRILVRSPDEVFIELRDWHPEAGLSPHPVLIRELLATVGQTHLGHFLLDRYDRIDHVPLQLYLDLYARSVHDRLSHATVPHLSALHSDSDAELDFDGSTAFSVDRAHRLRVVATARQSKLAGTAKQREKEDTGAQSGACGIGSGGGWPDSGRLIFTFEHVLHKPSSYSALSHGEYRWLAGRYSGEPRRSSLTICHLVTGSPVASMVIVSMSEVDCSRQMLSMLMITRPGTGSSRQPTSCHPSCACRLPAAPRGYADAWLPPSAFSIFDNGLQVFFSTFLRLSRLYTGLKTVNAIRIAERIVITPSSVLRQRPGSHDEVLKLGFNEHHLEYRPQKTGNGGGSGGESGGSGGFPPVAGEGGREGGGRGAGGQGGPSARSGSAASAQSGGTSHSMSDLIFDLDLGGLDIAAELTPADIAAVNPTNASLPLGADAQTYAAARSKQEEQTDDDEEETRFQLPEPTPAAWASFVSKLDHAESSLEAKQVLEDRAHLDCTLALFAEVLDERERAGCRFVVVSPAQMEELLDRGSAAAEQRFAERFAERHGSQAPVGFPADVSARSPPDLTQSDSTDSPSPVLSALMPTVPSPPSTDADAVAPETDKGAAPSEHFRVWDAEHA</sequence>
<protein>
    <submittedName>
        <fullName evidence="2">Uncharacterized protein</fullName>
    </submittedName>
</protein>
<feature type="compositionally biased region" description="Polar residues" evidence="1">
    <location>
        <begin position="884"/>
        <end position="896"/>
    </location>
</feature>
<evidence type="ECO:0000313" key="3">
    <source>
        <dbReference type="Proteomes" id="UP000002748"/>
    </source>
</evidence>